<evidence type="ECO:0000256" key="7">
    <source>
        <dbReference type="PIRSR" id="PIRSR600175-2"/>
    </source>
</evidence>
<feature type="transmembrane region" description="Helical" evidence="9">
    <location>
        <begin position="445"/>
        <end position="469"/>
    </location>
</feature>
<dbReference type="Proteomes" id="UP000314982">
    <property type="component" value="Unassembled WGS sequence"/>
</dbReference>
<reference evidence="10" key="3">
    <citation type="submission" date="2025-09" db="UniProtKB">
        <authorList>
            <consortium name="Ensembl"/>
        </authorList>
    </citation>
    <scope>IDENTIFICATION</scope>
</reference>
<feature type="binding site" evidence="6">
    <location>
        <position position="315"/>
    </location>
    <ligand>
        <name>Na(+)</name>
        <dbReference type="ChEBI" id="CHEBI:29101"/>
        <label>1</label>
    </ligand>
</feature>
<feature type="transmembrane region" description="Helical" evidence="9">
    <location>
        <begin position="521"/>
        <end position="543"/>
    </location>
</feature>
<dbReference type="PROSITE" id="PS00610">
    <property type="entry name" value="NA_NEUROTRAN_SYMP_1"/>
    <property type="match status" value="1"/>
</dbReference>
<feature type="binding site" evidence="6">
    <location>
        <position position="415"/>
    </location>
    <ligand>
        <name>Na(+)</name>
        <dbReference type="ChEBI" id="CHEBI:29101"/>
        <label>1</label>
    </ligand>
</feature>
<proteinExistence type="inferred from homology"/>
<dbReference type="InterPro" id="IPR000175">
    <property type="entry name" value="Na/ntran_symport"/>
</dbReference>
<evidence type="ECO:0000256" key="1">
    <source>
        <dbReference type="ARBA" id="ARBA00004141"/>
    </source>
</evidence>
<evidence type="ECO:0000256" key="8">
    <source>
        <dbReference type="RuleBase" id="RU003732"/>
    </source>
</evidence>
<dbReference type="CDD" id="cd11496">
    <property type="entry name" value="SLC6sbd-TauT-like"/>
    <property type="match status" value="1"/>
</dbReference>
<dbReference type="GO" id="GO:0005332">
    <property type="term" value="F:gamma-aminobutyric acid:sodium:chloride symporter activity"/>
    <property type="evidence" value="ECO:0007669"/>
    <property type="project" value="TreeGrafter"/>
</dbReference>
<feature type="binding site" evidence="6">
    <location>
        <position position="412"/>
    </location>
    <ligand>
        <name>Na(+)</name>
        <dbReference type="ChEBI" id="CHEBI:29101"/>
        <label>1</label>
    </ligand>
</feature>
<evidence type="ECO:0000256" key="5">
    <source>
        <dbReference type="ARBA" id="ARBA00023136"/>
    </source>
</evidence>
<feature type="disulfide bond" evidence="7">
    <location>
        <begin position="198"/>
        <end position="207"/>
    </location>
</feature>
<evidence type="ECO:0000313" key="11">
    <source>
        <dbReference type="Proteomes" id="UP000314982"/>
    </source>
</evidence>
<accession>A0A4W5QYR9</accession>
<keyword evidence="6" id="KW-0479">Metal-binding</keyword>
<feature type="binding site" evidence="6">
    <location>
        <position position="347"/>
    </location>
    <ligand>
        <name>Na(+)</name>
        <dbReference type="ChEBI" id="CHEBI:29101"/>
        <label>1</label>
    </ligand>
</feature>
<comment type="similarity">
    <text evidence="8">Belongs to the sodium:neurotransmitter symporter (SNF) (TC 2.A.22) family.</text>
</comment>
<reference evidence="10" key="2">
    <citation type="submission" date="2025-08" db="UniProtKB">
        <authorList>
            <consortium name="Ensembl"/>
        </authorList>
    </citation>
    <scope>IDENTIFICATION</scope>
</reference>
<dbReference type="PROSITE" id="PS00754">
    <property type="entry name" value="NA_NEUROTRAN_SYMP_2"/>
    <property type="match status" value="1"/>
</dbReference>
<feature type="transmembrane region" description="Helical" evidence="9">
    <location>
        <begin position="86"/>
        <end position="103"/>
    </location>
</feature>
<protein>
    <recommendedName>
        <fullName evidence="8">Transporter</fullName>
    </recommendedName>
</protein>
<evidence type="ECO:0000313" key="10">
    <source>
        <dbReference type="Ensembl" id="ENSHHUP00000079025.1"/>
    </source>
</evidence>
<dbReference type="PANTHER" id="PTHR11616:SF249">
    <property type="entry name" value="SOLUTE CARRIER FAMILY 6 MEMBER 22, TANDEM DUPLICATE 2 ISOFORM X2-RELATED"/>
    <property type="match status" value="1"/>
</dbReference>
<name>A0A4W5QYR9_9TELE</name>
<dbReference type="GeneTree" id="ENSGT00940000166826"/>
<keyword evidence="7" id="KW-1015">Disulfide bond</keyword>
<keyword evidence="4 9" id="KW-1133">Transmembrane helix</keyword>
<feature type="transmembrane region" description="Helical" evidence="9">
    <location>
        <begin position="261"/>
        <end position="285"/>
    </location>
</feature>
<dbReference type="GO" id="GO:0005886">
    <property type="term" value="C:plasma membrane"/>
    <property type="evidence" value="ECO:0007669"/>
    <property type="project" value="TreeGrafter"/>
</dbReference>
<dbReference type="SUPFAM" id="SSF161070">
    <property type="entry name" value="SNF-like"/>
    <property type="match status" value="1"/>
</dbReference>
<feature type="binding site" evidence="6">
    <location>
        <position position="92"/>
    </location>
    <ligand>
        <name>Na(+)</name>
        <dbReference type="ChEBI" id="CHEBI:29101"/>
        <label>1</label>
    </ligand>
</feature>
<evidence type="ECO:0000256" key="2">
    <source>
        <dbReference type="ARBA" id="ARBA00022448"/>
    </source>
</evidence>
<evidence type="ECO:0000256" key="6">
    <source>
        <dbReference type="PIRSR" id="PIRSR600175-1"/>
    </source>
</evidence>
<dbReference type="InterPro" id="IPR037272">
    <property type="entry name" value="SNS_sf"/>
</dbReference>
<dbReference type="PROSITE" id="PS50267">
    <property type="entry name" value="NA_NEUROTRAN_SYMP_3"/>
    <property type="match status" value="1"/>
</dbReference>
<dbReference type="AlphaFoldDB" id="A0A4W5QYR9"/>
<feature type="transmembrane region" description="Helical" evidence="9">
    <location>
        <begin position="341"/>
        <end position="367"/>
    </location>
</feature>
<feature type="transmembrane region" description="Helical" evidence="9">
    <location>
        <begin position="230"/>
        <end position="249"/>
    </location>
</feature>
<feature type="transmembrane region" description="Helical" evidence="9">
    <location>
        <begin position="312"/>
        <end position="329"/>
    </location>
</feature>
<dbReference type="Pfam" id="PF00209">
    <property type="entry name" value="SNF"/>
    <property type="match status" value="1"/>
</dbReference>
<dbReference type="GO" id="GO:0046872">
    <property type="term" value="F:metal ion binding"/>
    <property type="evidence" value="ECO:0007669"/>
    <property type="project" value="UniProtKB-KW"/>
</dbReference>
<keyword evidence="5 9" id="KW-0472">Membrane</keyword>
<keyword evidence="6" id="KW-0915">Sodium</keyword>
<keyword evidence="11" id="KW-1185">Reference proteome</keyword>
<evidence type="ECO:0000256" key="3">
    <source>
        <dbReference type="ARBA" id="ARBA00022692"/>
    </source>
</evidence>
<feature type="transmembrane region" description="Helical" evidence="9">
    <location>
        <begin position="166"/>
        <end position="186"/>
    </location>
</feature>
<evidence type="ECO:0000256" key="9">
    <source>
        <dbReference type="SAM" id="Phobius"/>
    </source>
</evidence>
<reference evidence="11" key="1">
    <citation type="submission" date="2018-06" db="EMBL/GenBank/DDBJ databases">
        <title>Genome assembly of Danube salmon.</title>
        <authorList>
            <person name="Macqueen D.J."/>
            <person name="Gundappa M.K."/>
        </authorList>
    </citation>
    <scope>NUCLEOTIDE SEQUENCE [LARGE SCALE GENOMIC DNA]</scope>
</reference>
<dbReference type="GO" id="GO:0042995">
    <property type="term" value="C:cell projection"/>
    <property type="evidence" value="ECO:0007669"/>
    <property type="project" value="TreeGrafter"/>
</dbReference>
<feature type="binding site" evidence="6">
    <location>
        <position position="95"/>
    </location>
    <ligand>
        <name>Na(+)</name>
        <dbReference type="ChEBI" id="CHEBI:29101"/>
        <label>1</label>
    </ligand>
</feature>
<organism evidence="10 11">
    <name type="scientific">Hucho hucho</name>
    <name type="common">huchen</name>
    <dbReference type="NCBI Taxonomy" id="62062"/>
    <lineage>
        <taxon>Eukaryota</taxon>
        <taxon>Metazoa</taxon>
        <taxon>Chordata</taxon>
        <taxon>Craniata</taxon>
        <taxon>Vertebrata</taxon>
        <taxon>Euteleostomi</taxon>
        <taxon>Actinopterygii</taxon>
        <taxon>Neopterygii</taxon>
        <taxon>Teleostei</taxon>
        <taxon>Protacanthopterygii</taxon>
        <taxon>Salmoniformes</taxon>
        <taxon>Salmonidae</taxon>
        <taxon>Salmoninae</taxon>
        <taxon>Hucho</taxon>
    </lineage>
</organism>
<feature type="transmembrane region" description="Helical" evidence="9">
    <location>
        <begin position="481"/>
        <end position="500"/>
    </location>
</feature>
<sequence length="616" mass="69817">MFKTLKQKPSFFQHNILLTFSKVVLQNNNFGMVCNISGHCNRLSKAEMESTYETEVKLMSSGAKTNVEHPEPKSQDRGKWGSKMEFLLAAAGHIVGLGNVWRFPYLCYKNGGGVFFVPYILFLFTCGIPLFFLETSLGQYTSQGGITCWRKICPLFEGLGYGSQVVVLYTGVYYIIILAWAFLYLFSSFSSELPWASCKNSWNTDNCFDLYTPRRRILGLSGGIEEIGNVRWDLALCLLLSWIICYFCVWKGVKSTGKVVYFTATFPYVMLLVLLVRGLTLPGAIDGIKFYLYPDPARLADPQVWMDAGSQIFYSYGVCTGVLTALGSYNKYNNNCYRDCVYLCLLNSVTSFVAGFAIFSVLGFMAYEQGIDISMVAESGPGLAFIAYPRAVAMMPVPQLWAIFFYIMIILLGLDSEFVYHEAMVTAISDMYPSFFHVGHLRKKLLLLGISVCSFLVGLLMVTEGGLYVFQLFDYYACSGMTLLVFASLQAVCVGWCYGAERLYDNIEDMIGYRPWPFMKYCWMYITPVICIGTLVFSLVKYTPLKFNNTYEYPWWGYAIGGFFTLSSTLLVPLWMLYKMSVTAGSLRQVQRNAELNMIKWSISYRDLKRCTTYTA</sequence>
<comment type="subcellular location">
    <subcellularLocation>
        <location evidence="1">Membrane</location>
        <topology evidence="1">Multi-pass membrane protein</topology>
    </subcellularLocation>
</comment>
<feature type="transmembrane region" description="Helical" evidence="9">
    <location>
        <begin position="387"/>
        <end position="414"/>
    </location>
</feature>
<feature type="binding site" evidence="6">
    <location>
        <position position="99"/>
    </location>
    <ligand>
        <name>Na(+)</name>
        <dbReference type="ChEBI" id="CHEBI:29101"/>
        <label>1</label>
    </ligand>
</feature>
<feature type="transmembrane region" description="Helical" evidence="9">
    <location>
        <begin position="555"/>
        <end position="578"/>
    </location>
</feature>
<dbReference type="PRINTS" id="PR00176">
    <property type="entry name" value="NANEUSMPORT"/>
</dbReference>
<evidence type="ECO:0000256" key="4">
    <source>
        <dbReference type="ARBA" id="ARBA00022989"/>
    </source>
</evidence>
<keyword evidence="3 8" id="KW-0812">Transmembrane</keyword>
<dbReference type="Ensembl" id="ENSHHUT00000081572.1">
    <property type="protein sequence ID" value="ENSHHUP00000079025.1"/>
    <property type="gene ID" value="ENSHHUG00000045699.1"/>
</dbReference>
<feature type="transmembrane region" description="Helical" evidence="9">
    <location>
        <begin position="115"/>
        <end position="133"/>
    </location>
</feature>
<feature type="binding site" evidence="6">
    <location>
        <position position="416"/>
    </location>
    <ligand>
        <name>Na(+)</name>
        <dbReference type="ChEBI" id="CHEBI:29101"/>
        <label>1</label>
    </ligand>
</feature>
<dbReference type="PANTHER" id="PTHR11616">
    <property type="entry name" value="SODIUM/CHLORIDE DEPENDENT TRANSPORTER"/>
    <property type="match status" value="1"/>
</dbReference>
<keyword evidence="2 8" id="KW-0813">Transport</keyword>
<keyword evidence="8" id="KW-0769">Symport</keyword>